<feature type="compositionally biased region" description="Basic and acidic residues" evidence="6">
    <location>
        <begin position="473"/>
        <end position="501"/>
    </location>
</feature>
<feature type="region of interest" description="Disordered" evidence="6">
    <location>
        <begin position="1"/>
        <end position="113"/>
    </location>
</feature>
<evidence type="ECO:0000256" key="4">
    <source>
        <dbReference type="ARBA" id="ARBA00022989"/>
    </source>
</evidence>
<dbReference type="InterPro" id="IPR037185">
    <property type="entry name" value="EmrE-like"/>
</dbReference>
<dbReference type="Proteomes" id="UP001219568">
    <property type="component" value="Unassembled WGS sequence"/>
</dbReference>
<dbReference type="EMBL" id="JAQJZL010000003">
    <property type="protein sequence ID" value="KAJ6047500.1"/>
    <property type="molecule type" value="Genomic_DNA"/>
</dbReference>
<proteinExistence type="predicted"/>
<feature type="transmembrane region" description="Helical" evidence="7">
    <location>
        <begin position="338"/>
        <end position="361"/>
    </location>
</feature>
<reference evidence="9" key="2">
    <citation type="submission" date="2023-01" db="EMBL/GenBank/DDBJ databases">
        <authorList>
            <person name="Petersen C."/>
        </authorList>
    </citation>
    <scope>NUCLEOTIDE SEQUENCE</scope>
    <source>
        <strain evidence="9">IBT 15450</strain>
    </source>
</reference>
<keyword evidence="3" id="KW-0256">Endoplasmic reticulum</keyword>
<evidence type="ECO:0000256" key="6">
    <source>
        <dbReference type="SAM" id="MobiDB-lite"/>
    </source>
</evidence>
<dbReference type="SUPFAM" id="SSF103481">
    <property type="entry name" value="Multidrug resistance efflux transporter EmrE"/>
    <property type="match status" value="1"/>
</dbReference>
<dbReference type="AlphaFoldDB" id="A0AAD6IHD3"/>
<feature type="transmembrane region" description="Helical" evidence="7">
    <location>
        <begin position="220"/>
        <end position="240"/>
    </location>
</feature>
<evidence type="ECO:0000259" key="8">
    <source>
        <dbReference type="Pfam" id="PF00892"/>
    </source>
</evidence>
<feature type="transmembrane region" description="Helical" evidence="7">
    <location>
        <begin position="252"/>
        <end position="269"/>
    </location>
</feature>
<dbReference type="Pfam" id="PF00892">
    <property type="entry name" value="EamA"/>
    <property type="match status" value="1"/>
</dbReference>
<feature type="transmembrane region" description="Helical" evidence="7">
    <location>
        <begin position="439"/>
        <end position="457"/>
    </location>
</feature>
<feature type="compositionally biased region" description="Polar residues" evidence="6">
    <location>
        <begin position="77"/>
        <end position="93"/>
    </location>
</feature>
<keyword evidence="4 7" id="KW-1133">Transmembrane helix</keyword>
<accession>A0AAD6IHD3</accession>
<feature type="region of interest" description="Disordered" evidence="6">
    <location>
        <begin position="465"/>
        <end position="501"/>
    </location>
</feature>
<evidence type="ECO:0000256" key="1">
    <source>
        <dbReference type="ARBA" id="ARBA00004477"/>
    </source>
</evidence>
<keyword evidence="2 7" id="KW-0812">Transmembrane</keyword>
<evidence type="ECO:0000256" key="7">
    <source>
        <dbReference type="SAM" id="Phobius"/>
    </source>
</evidence>
<dbReference type="PANTHER" id="PTHR22911">
    <property type="entry name" value="ACYL-MALONYL CONDENSING ENZYME-RELATED"/>
    <property type="match status" value="1"/>
</dbReference>
<evidence type="ECO:0000313" key="10">
    <source>
        <dbReference type="Proteomes" id="UP001219568"/>
    </source>
</evidence>
<dbReference type="GO" id="GO:0016020">
    <property type="term" value="C:membrane"/>
    <property type="evidence" value="ECO:0007669"/>
    <property type="project" value="UniProtKB-SubCell"/>
</dbReference>
<evidence type="ECO:0000313" key="9">
    <source>
        <dbReference type="EMBL" id="KAJ6047500.1"/>
    </source>
</evidence>
<organism evidence="9 10">
    <name type="scientific">Penicillium canescens</name>
    <dbReference type="NCBI Taxonomy" id="5083"/>
    <lineage>
        <taxon>Eukaryota</taxon>
        <taxon>Fungi</taxon>
        <taxon>Dikarya</taxon>
        <taxon>Ascomycota</taxon>
        <taxon>Pezizomycotina</taxon>
        <taxon>Eurotiomycetes</taxon>
        <taxon>Eurotiomycetidae</taxon>
        <taxon>Eurotiales</taxon>
        <taxon>Aspergillaceae</taxon>
        <taxon>Penicillium</taxon>
    </lineage>
</organism>
<evidence type="ECO:0000256" key="5">
    <source>
        <dbReference type="ARBA" id="ARBA00023136"/>
    </source>
</evidence>
<sequence>MPRTPKTPQAQGQEPTGSNTESRMRDPINQQYKDEDQYQDHPDAPLPTESSKSTNKRYSDHPEYEYENENEQNGYNCQSSSESQSDLENQALAQSEPRPIEDEYDDDDETQAAADRPRHAWQILWLRNKGMALVLLAQMFGASMNVMTQILEIHSAMHPFQVLFARMSITALASYIYMYYASVPNPIGTRPVRPLLLLRAASGFMGVYGLYYSVQYLPLSEATVITFLAPIMTCYACSLLIPGETFSRRQQFAALVSLGGVVLIARPFGKREKVDSVTTAVSVWAMGLSASNGGGEETPDDADAYHHILATVVAFVGVIGAAGAYTSIRMIGKRAHPLVSVTYFSTVTTVISFLAMAFVPAVPFRLPSTVVEWSLLTGLGVCGFLLQFLLTAGLSYVPPASVSGGKVVGQGSKATSMVYMQMLFAVFYDKVVWGVTLSGVSWIGSGLILICAIYVAVEGGKQTQTQAQTQTRDGSRGGNEEYRDVEGYKDATEREAQEEVH</sequence>
<feature type="domain" description="EamA" evidence="8">
    <location>
        <begin position="129"/>
        <end position="265"/>
    </location>
</feature>
<feature type="compositionally biased region" description="Basic and acidic residues" evidence="6">
    <location>
        <begin position="22"/>
        <end position="43"/>
    </location>
</feature>
<dbReference type="InterPro" id="IPR000620">
    <property type="entry name" value="EamA_dom"/>
</dbReference>
<comment type="subcellular location">
    <subcellularLocation>
        <location evidence="1">Endoplasmic reticulum membrane</location>
        <topology evidence="1">Multi-pass membrane protein</topology>
    </subcellularLocation>
</comment>
<feature type="compositionally biased region" description="Polar residues" evidence="6">
    <location>
        <begin position="1"/>
        <end position="21"/>
    </location>
</feature>
<gene>
    <name evidence="9" type="ORF">N7460_003647</name>
</gene>
<reference evidence="9" key="1">
    <citation type="journal article" date="2023" name="IMA Fungus">
        <title>Comparative genomic study of the Penicillium genus elucidates a diverse pangenome and 15 lateral gene transfer events.</title>
        <authorList>
            <person name="Petersen C."/>
            <person name="Sorensen T."/>
            <person name="Nielsen M.R."/>
            <person name="Sondergaard T.E."/>
            <person name="Sorensen J.L."/>
            <person name="Fitzpatrick D.A."/>
            <person name="Frisvad J.C."/>
            <person name="Nielsen K.L."/>
        </authorList>
    </citation>
    <scope>NUCLEOTIDE SEQUENCE</scope>
    <source>
        <strain evidence="9">IBT 15450</strain>
    </source>
</reference>
<feature type="transmembrane region" description="Helical" evidence="7">
    <location>
        <begin position="304"/>
        <end position="326"/>
    </location>
</feature>
<keyword evidence="5 7" id="KW-0472">Membrane</keyword>
<feature type="transmembrane region" description="Helical" evidence="7">
    <location>
        <begin position="163"/>
        <end position="183"/>
    </location>
</feature>
<feature type="transmembrane region" description="Helical" evidence="7">
    <location>
        <begin position="131"/>
        <end position="151"/>
    </location>
</feature>
<name>A0AAD6IHD3_PENCN</name>
<dbReference type="PANTHER" id="PTHR22911:SF6">
    <property type="entry name" value="SOLUTE CARRIER FAMILY 35 MEMBER G1"/>
    <property type="match status" value="1"/>
</dbReference>
<feature type="transmembrane region" description="Helical" evidence="7">
    <location>
        <begin position="373"/>
        <end position="397"/>
    </location>
</feature>
<comment type="caution">
    <text evidence="9">The sequence shown here is derived from an EMBL/GenBank/DDBJ whole genome shotgun (WGS) entry which is preliminary data.</text>
</comment>
<protein>
    <recommendedName>
        <fullName evidence="8">EamA domain-containing protein</fullName>
    </recommendedName>
</protein>
<evidence type="ECO:0000256" key="2">
    <source>
        <dbReference type="ARBA" id="ARBA00022692"/>
    </source>
</evidence>
<feature type="transmembrane region" description="Helical" evidence="7">
    <location>
        <begin position="195"/>
        <end position="214"/>
    </location>
</feature>
<keyword evidence="10" id="KW-1185">Reference proteome</keyword>
<evidence type="ECO:0000256" key="3">
    <source>
        <dbReference type="ARBA" id="ARBA00022824"/>
    </source>
</evidence>